<dbReference type="SMART" id="SM00382">
    <property type="entry name" value="AAA"/>
    <property type="match status" value="1"/>
</dbReference>
<dbReference type="PANTHER" id="PTHR45900:SF1">
    <property type="entry name" value="MITOCHONDRIAL DNA REPAIR PROTEIN RECA HOMOLOG-RELATED"/>
    <property type="match status" value="1"/>
</dbReference>
<dbReference type="PROSITE" id="PS50162">
    <property type="entry name" value="RECA_2"/>
    <property type="match status" value="1"/>
</dbReference>
<keyword evidence="4 7" id="KW-0238">DNA-binding</keyword>
<dbReference type="GO" id="GO:0140664">
    <property type="term" value="F:ATP-dependent DNA damage sensor activity"/>
    <property type="evidence" value="ECO:0007669"/>
    <property type="project" value="InterPro"/>
</dbReference>
<evidence type="ECO:0000259" key="9">
    <source>
        <dbReference type="PROSITE" id="PS50162"/>
    </source>
</evidence>
<evidence type="ECO:0000256" key="7">
    <source>
        <dbReference type="RuleBase" id="RU004527"/>
    </source>
</evidence>
<evidence type="ECO:0000256" key="1">
    <source>
        <dbReference type="ARBA" id="ARBA00009391"/>
    </source>
</evidence>
<dbReference type="Proteomes" id="UP000078348">
    <property type="component" value="Unassembled WGS sequence"/>
</dbReference>
<dbReference type="AlphaFoldDB" id="A0A196SJF6"/>
<dbReference type="InterPro" id="IPR049428">
    <property type="entry name" value="RecA-like_N"/>
</dbReference>
<dbReference type="HAMAP" id="MF_00268">
    <property type="entry name" value="RecA"/>
    <property type="match status" value="1"/>
</dbReference>
<keyword evidence="12" id="KW-1185">Reference proteome</keyword>
<name>A0A196SJF6_BLAHN</name>
<dbReference type="SUPFAM" id="SSF52540">
    <property type="entry name" value="P-loop containing nucleoside triphosphate hydrolases"/>
    <property type="match status" value="1"/>
</dbReference>
<dbReference type="PRINTS" id="PR00142">
    <property type="entry name" value="RECA"/>
</dbReference>
<dbReference type="InterPro" id="IPR013765">
    <property type="entry name" value="DNA_recomb/repair_RecA"/>
</dbReference>
<dbReference type="PROSITE" id="PS50163">
    <property type="entry name" value="RECA_3"/>
    <property type="match status" value="1"/>
</dbReference>
<evidence type="ECO:0000256" key="3">
    <source>
        <dbReference type="ARBA" id="ARBA00022840"/>
    </source>
</evidence>
<evidence type="ECO:0000313" key="11">
    <source>
        <dbReference type="EMBL" id="OAO16317.1"/>
    </source>
</evidence>
<dbReference type="GO" id="GO:0006310">
    <property type="term" value="P:DNA recombination"/>
    <property type="evidence" value="ECO:0007669"/>
    <property type="project" value="UniProtKB-KW"/>
</dbReference>
<comment type="similarity">
    <text evidence="1 6">Belongs to the RecA family.</text>
</comment>
<dbReference type="NCBIfam" id="TIGR02012">
    <property type="entry name" value="tigrfam_recA"/>
    <property type="match status" value="1"/>
</dbReference>
<dbReference type="PROSITE" id="PS00321">
    <property type="entry name" value="RECA_1"/>
    <property type="match status" value="1"/>
</dbReference>
<dbReference type="InterPro" id="IPR020584">
    <property type="entry name" value="DNA_recomb/repair_RecA_CS"/>
</dbReference>
<feature type="domain" description="RecA family profile 1" evidence="9">
    <location>
        <begin position="70"/>
        <end position="229"/>
    </location>
</feature>
<feature type="domain" description="RecA family profile 2" evidence="10">
    <location>
        <begin position="234"/>
        <end position="307"/>
    </location>
</feature>
<evidence type="ECO:0000256" key="6">
    <source>
        <dbReference type="RuleBase" id="RU003422"/>
    </source>
</evidence>
<dbReference type="STRING" id="478820.A0A196SJF6"/>
<protein>
    <submittedName>
        <fullName evidence="11">RecA-like protein</fullName>
    </submittedName>
</protein>
<dbReference type="InterPro" id="IPR003593">
    <property type="entry name" value="AAA+_ATPase"/>
</dbReference>
<comment type="caution">
    <text evidence="11">The sequence shown here is derived from an EMBL/GenBank/DDBJ whole genome shotgun (WGS) entry which is preliminary data.</text>
</comment>
<dbReference type="GO" id="GO:0006281">
    <property type="term" value="P:DNA repair"/>
    <property type="evidence" value="ECO:0007669"/>
    <property type="project" value="InterPro"/>
</dbReference>
<feature type="compositionally biased region" description="Polar residues" evidence="8">
    <location>
        <begin position="368"/>
        <end position="380"/>
    </location>
</feature>
<dbReference type="EMBL" id="LXWW01000089">
    <property type="protein sequence ID" value="OAO16317.1"/>
    <property type="molecule type" value="Genomic_DNA"/>
</dbReference>
<dbReference type="InterPro" id="IPR027417">
    <property type="entry name" value="P-loop_NTPase"/>
</dbReference>
<keyword evidence="5 7" id="KW-0233">DNA recombination</keyword>
<dbReference type="GO" id="GO:0003697">
    <property type="term" value="F:single-stranded DNA binding"/>
    <property type="evidence" value="ECO:0007669"/>
    <property type="project" value="InterPro"/>
</dbReference>
<dbReference type="Gene3D" id="3.40.50.300">
    <property type="entry name" value="P-loop containing nucleotide triphosphate hydrolases"/>
    <property type="match status" value="1"/>
</dbReference>
<sequence>MLSRSLTTAFCRCSCIRFPSSVVQWRHKATAKTVDPTSARELALKNAIKQLETQFGKGSVMKLGSREKLDIPVISTGSLTVDRALGIGGLPRGRVVEIYGPESSGKTTLALHTVAQLQKTGGTCTFIDAEHALDPVYASNIGVNIDDLYISQPDSGEQALEIADSLVRSGAMDMIVVDSVAALVPKAEAEGAMGDAHMALQARLMSQALRKLTGSLSKSNCLLIFINQIRQKVGIMFGNPEVTPGGNALKFYSSVRMDIRRKSAIKKGDDVVGYETTVKIVKNKCAPPFRVANFDMMFGTGISHVGEVLDLAIEEGLLTQSGAWIAYNGENIAQGRPKAKLYLEQNPSFCEDLEKQLRQKWKEERDPSISSAAAANNTEAWNVKGDVEN</sequence>
<dbReference type="FunFam" id="3.40.50.300:FF:000087">
    <property type="entry name" value="Recombinase RecA"/>
    <property type="match status" value="1"/>
</dbReference>
<evidence type="ECO:0000259" key="10">
    <source>
        <dbReference type="PROSITE" id="PS50163"/>
    </source>
</evidence>
<evidence type="ECO:0000256" key="4">
    <source>
        <dbReference type="ARBA" id="ARBA00023125"/>
    </source>
</evidence>
<feature type="region of interest" description="Disordered" evidence="8">
    <location>
        <begin position="364"/>
        <end position="389"/>
    </location>
</feature>
<proteinExistence type="inferred from homology"/>
<reference evidence="11 12" key="1">
    <citation type="submission" date="2016-05" db="EMBL/GenBank/DDBJ databases">
        <title>Nuclear genome of Blastocystis sp. subtype 1 NandII.</title>
        <authorList>
            <person name="Gentekaki E."/>
            <person name="Curtis B."/>
            <person name="Stairs C."/>
            <person name="Eme L."/>
            <person name="Herman E."/>
            <person name="Klimes V."/>
            <person name="Arias M.C."/>
            <person name="Elias M."/>
            <person name="Hilliou F."/>
            <person name="Klute M."/>
            <person name="Malik S.-B."/>
            <person name="Pightling A."/>
            <person name="Rachubinski R."/>
            <person name="Salas D."/>
            <person name="Schlacht A."/>
            <person name="Suga H."/>
            <person name="Archibald J."/>
            <person name="Ball S.G."/>
            <person name="Clark G."/>
            <person name="Dacks J."/>
            <person name="Van Der Giezen M."/>
            <person name="Tsaousis A."/>
            <person name="Roger A."/>
        </authorList>
    </citation>
    <scope>NUCLEOTIDE SEQUENCE [LARGE SCALE GENOMIC DNA]</scope>
    <source>
        <strain evidence="12">ATCC 50177 / NandII</strain>
    </source>
</reference>
<gene>
    <name evidence="11" type="ORF">AV274_1967</name>
</gene>
<dbReference type="CDD" id="cd00983">
    <property type="entry name" value="RecA"/>
    <property type="match status" value="1"/>
</dbReference>
<keyword evidence="2 6" id="KW-0547">Nucleotide-binding</keyword>
<dbReference type="GO" id="GO:0005524">
    <property type="term" value="F:ATP binding"/>
    <property type="evidence" value="ECO:0007669"/>
    <property type="project" value="UniProtKB-KW"/>
</dbReference>
<evidence type="ECO:0000256" key="5">
    <source>
        <dbReference type="ARBA" id="ARBA00023172"/>
    </source>
</evidence>
<organism evidence="11 12">
    <name type="scientific">Blastocystis sp. subtype 1 (strain ATCC 50177 / NandII)</name>
    <dbReference type="NCBI Taxonomy" id="478820"/>
    <lineage>
        <taxon>Eukaryota</taxon>
        <taxon>Sar</taxon>
        <taxon>Stramenopiles</taxon>
        <taxon>Bigyra</taxon>
        <taxon>Opalozoa</taxon>
        <taxon>Opalinata</taxon>
        <taxon>Blastocystidae</taxon>
        <taxon>Blastocystis</taxon>
    </lineage>
</organism>
<keyword evidence="3 6" id="KW-0067">ATP-binding</keyword>
<evidence type="ECO:0000313" key="12">
    <source>
        <dbReference type="Proteomes" id="UP000078348"/>
    </source>
</evidence>
<dbReference type="Pfam" id="PF21096">
    <property type="entry name" value="RecA_C"/>
    <property type="match status" value="1"/>
</dbReference>
<dbReference type="Pfam" id="PF00154">
    <property type="entry name" value="RecA_N"/>
    <property type="match status" value="1"/>
</dbReference>
<dbReference type="SUPFAM" id="SSF54752">
    <property type="entry name" value="RecA protein, C-terminal domain"/>
    <property type="match status" value="1"/>
</dbReference>
<dbReference type="PANTHER" id="PTHR45900">
    <property type="entry name" value="RECA"/>
    <property type="match status" value="1"/>
</dbReference>
<dbReference type="InterPro" id="IPR020587">
    <property type="entry name" value="RecA_monomer-monomer_interface"/>
</dbReference>
<accession>A0A196SJF6</accession>
<evidence type="ECO:0000256" key="2">
    <source>
        <dbReference type="ARBA" id="ARBA00022741"/>
    </source>
</evidence>
<keyword evidence="7" id="KW-0227">DNA damage</keyword>
<evidence type="ECO:0000256" key="8">
    <source>
        <dbReference type="SAM" id="MobiDB-lite"/>
    </source>
</evidence>
<dbReference type="OrthoDB" id="5957327at2759"/>
<dbReference type="InterPro" id="IPR049261">
    <property type="entry name" value="RecA-like_C"/>
</dbReference>
<dbReference type="InterPro" id="IPR023400">
    <property type="entry name" value="RecA_C_sf"/>
</dbReference>
<dbReference type="InterPro" id="IPR020588">
    <property type="entry name" value="RecA_ATP-bd"/>
</dbReference>